<keyword evidence="3" id="KW-1185">Reference proteome</keyword>
<evidence type="ECO:0000256" key="1">
    <source>
        <dbReference type="SAM" id="Coils"/>
    </source>
</evidence>
<reference evidence="2" key="1">
    <citation type="submission" date="2020-08" db="EMBL/GenBank/DDBJ databases">
        <title>Plant Genome Project.</title>
        <authorList>
            <person name="Zhang R.-G."/>
        </authorList>
    </citation>
    <scope>NUCLEOTIDE SEQUENCE</scope>
    <source>
        <strain evidence="2">WSP0</strain>
        <tissue evidence="2">Leaf</tissue>
    </source>
</reference>
<dbReference type="Gene3D" id="1.10.287.1490">
    <property type="match status" value="1"/>
</dbReference>
<evidence type="ECO:0000313" key="3">
    <source>
        <dbReference type="Proteomes" id="UP000823749"/>
    </source>
</evidence>
<accession>A0AAV6KXV6</accession>
<keyword evidence="1" id="KW-0175">Coiled coil</keyword>
<dbReference type="PANTHER" id="PTHR47491:SF5">
    <property type="entry name" value="CAP-GLY DOMAIN LINKER"/>
    <property type="match status" value="1"/>
</dbReference>
<name>A0AAV6KXV6_9ERIC</name>
<gene>
    <name evidence="2" type="ORF">RHGRI_007650</name>
</gene>
<evidence type="ECO:0000313" key="2">
    <source>
        <dbReference type="EMBL" id="KAG5557481.1"/>
    </source>
</evidence>
<feature type="coiled-coil region" evidence="1">
    <location>
        <begin position="51"/>
        <end position="141"/>
    </location>
</feature>
<dbReference type="AlphaFoldDB" id="A0AAV6KXV6"/>
<comment type="caution">
    <text evidence="2">The sequence shown here is derived from an EMBL/GenBank/DDBJ whole genome shotgun (WGS) entry which is preliminary data.</text>
</comment>
<organism evidence="2 3">
    <name type="scientific">Rhododendron griersonianum</name>
    <dbReference type="NCBI Taxonomy" id="479676"/>
    <lineage>
        <taxon>Eukaryota</taxon>
        <taxon>Viridiplantae</taxon>
        <taxon>Streptophyta</taxon>
        <taxon>Embryophyta</taxon>
        <taxon>Tracheophyta</taxon>
        <taxon>Spermatophyta</taxon>
        <taxon>Magnoliopsida</taxon>
        <taxon>eudicotyledons</taxon>
        <taxon>Gunneridae</taxon>
        <taxon>Pentapetalae</taxon>
        <taxon>asterids</taxon>
        <taxon>Ericales</taxon>
        <taxon>Ericaceae</taxon>
        <taxon>Ericoideae</taxon>
        <taxon>Rhodoreae</taxon>
        <taxon>Rhododendron</taxon>
    </lineage>
</organism>
<dbReference type="EMBL" id="JACTNZ010000003">
    <property type="protein sequence ID" value="KAG5557481.1"/>
    <property type="molecule type" value="Genomic_DNA"/>
</dbReference>
<dbReference type="Proteomes" id="UP000823749">
    <property type="component" value="Chromosome 3"/>
</dbReference>
<sequence>MQDLLRSGLKAETLLTSLLREKLYTKEVEVEQLQAELAAAVRGNGMLRSEVQNAMDNISCMTHKMKDLELQMIKKDEKVNQLQNDLQECTTELTITRGILPKVSEERNLMWEEVKQYSERNMLLNSEISGLKKKIEALDEDILLKEGQISILKDTIGKPFDLLASPDCM</sequence>
<proteinExistence type="predicted"/>
<protein>
    <submittedName>
        <fullName evidence="2">Uncharacterized protein</fullName>
    </submittedName>
</protein>
<dbReference type="PANTHER" id="PTHR47491">
    <property type="entry name" value="CAP-GLY DOMAIN LINKER"/>
    <property type="match status" value="1"/>
</dbReference>